<gene>
    <name evidence="2" type="ORF">Ctaglu_12270</name>
</gene>
<dbReference type="OrthoDB" id="1951453at2"/>
<evidence type="ECO:0000256" key="1">
    <source>
        <dbReference type="SAM" id="Coils"/>
    </source>
</evidence>
<dbReference type="Proteomes" id="UP000287872">
    <property type="component" value="Unassembled WGS sequence"/>
</dbReference>
<protein>
    <submittedName>
        <fullName evidence="2">Uncharacterized protein</fullName>
    </submittedName>
</protein>
<organism evidence="2 3">
    <name type="scientific">Clostridium tagluense</name>
    <dbReference type="NCBI Taxonomy" id="360422"/>
    <lineage>
        <taxon>Bacteria</taxon>
        <taxon>Bacillati</taxon>
        <taxon>Bacillota</taxon>
        <taxon>Clostridia</taxon>
        <taxon>Eubacteriales</taxon>
        <taxon>Clostridiaceae</taxon>
        <taxon>Clostridium</taxon>
    </lineage>
</organism>
<name>A0A401UJ82_9CLOT</name>
<feature type="coiled-coil region" evidence="1">
    <location>
        <begin position="5"/>
        <end position="32"/>
    </location>
</feature>
<proteinExistence type="predicted"/>
<comment type="caution">
    <text evidence="2">The sequence shown here is derived from an EMBL/GenBank/DDBJ whole genome shotgun (WGS) entry which is preliminary data.</text>
</comment>
<accession>A0A401UJ82</accession>
<keyword evidence="1" id="KW-0175">Coiled coil</keyword>
<evidence type="ECO:0000313" key="2">
    <source>
        <dbReference type="EMBL" id="GCD09604.1"/>
    </source>
</evidence>
<dbReference type="AlphaFoldDB" id="A0A401UJ82"/>
<dbReference type="EMBL" id="BHYK01000005">
    <property type="protein sequence ID" value="GCD09604.1"/>
    <property type="molecule type" value="Genomic_DNA"/>
</dbReference>
<keyword evidence="3" id="KW-1185">Reference proteome</keyword>
<dbReference type="RefSeq" id="WP_124999165.1">
    <property type="nucleotide sequence ID" value="NZ_BHYK01000005.1"/>
</dbReference>
<sequence>MNDEAYKIRWEIDNLKKKLKEIEKNEMSAEEHAQACSSAVCGQDEILSIIQKLCKERGQKNLAVMACWEKDEDGKARWYVTNASPVCLPYLLRGVENIISYFSPINNELSLKILELMLNEDSVITNFFYKKLEFSEEEINKNLQVLEEKSFIAGDSGKWKLLDKGWKSYIVLAHLAAKLEVGLPIEKALYIAEAFEEALGKQWGDHLGKSFEDIVVILKDSNWLEKLQHKGITLKDIEQAVYENNC</sequence>
<evidence type="ECO:0000313" key="3">
    <source>
        <dbReference type="Proteomes" id="UP000287872"/>
    </source>
</evidence>
<reference evidence="2 3" key="1">
    <citation type="submission" date="2018-11" db="EMBL/GenBank/DDBJ databases">
        <title>Genome sequencing and assembly of Clostridium tagluense strain A121.</title>
        <authorList>
            <person name="Murakami T."/>
            <person name="Segawa T."/>
            <person name="Shcherbakova V.A."/>
            <person name="Mori H."/>
            <person name="Yoshimura Y."/>
        </authorList>
    </citation>
    <scope>NUCLEOTIDE SEQUENCE [LARGE SCALE GENOMIC DNA]</scope>
    <source>
        <strain evidence="2 3">A121</strain>
    </source>
</reference>